<comment type="similarity">
    <text evidence="1">Belongs to the GSP E family.</text>
</comment>
<dbReference type="InterPro" id="IPR001482">
    <property type="entry name" value="T2SS/T4SS_dom"/>
</dbReference>
<dbReference type="Gene3D" id="3.40.50.300">
    <property type="entry name" value="P-loop containing nucleotide triphosphate hydrolases"/>
    <property type="match status" value="1"/>
</dbReference>
<gene>
    <name evidence="3" type="ORF">ACD_78C00066G0003</name>
</gene>
<dbReference type="GO" id="GO:0016887">
    <property type="term" value="F:ATP hydrolysis activity"/>
    <property type="evidence" value="ECO:0007669"/>
    <property type="project" value="InterPro"/>
</dbReference>
<organism evidence="3">
    <name type="scientific">uncultured bacterium</name>
    <name type="common">gcode 4</name>
    <dbReference type="NCBI Taxonomy" id="1234023"/>
    <lineage>
        <taxon>Bacteria</taxon>
        <taxon>environmental samples</taxon>
    </lineage>
</organism>
<comment type="caution">
    <text evidence="3">The sequence shown here is derived from an EMBL/GenBank/DDBJ whole genome shotgun (WGS) entry which is preliminary data.</text>
</comment>
<dbReference type="GO" id="GO:0005524">
    <property type="term" value="F:ATP binding"/>
    <property type="evidence" value="ECO:0007669"/>
    <property type="project" value="InterPro"/>
</dbReference>
<dbReference type="InterPro" id="IPR027417">
    <property type="entry name" value="P-loop_NTPase"/>
</dbReference>
<dbReference type="EMBL" id="AMFJ01034066">
    <property type="protein sequence ID" value="EKD30404.1"/>
    <property type="molecule type" value="Genomic_DNA"/>
</dbReference>
<dbReference type="InterPro" id="IPR050921">
    <property type="entry name" value="T4SS_GSP_E_ATPase"/>
</dbReference>
<evidence type="ECO:0000256" key="1">
    <source>
        <dbReference type="ARBA" id="ARBA00006611"/>
    </source>
</evidence>
<sequence length="356" mass="39875">MSTSTQVPEIEAILAYAIKTKASDIHLSEGDYIGFRVHGEIGKMSQGGEQAKVSKEMMHKLTLELLHGDEKKFKDFLEKHDMDFAYVSSDGTPFRVNGFFKLGRIGFVLRRIERDAKKMEDLGLPGGVSKILTAKQGLFLITGPTGSGKSTTMVSIIDRINEERQEHIITIEDPVEFIFTDKKSIFSQREVGRDTDSFVSAIRAAMREDPDIVMVGEMRDKETVEAAMNLAETGHLVFSTLHTSGSVQTINRLIQFFNPDIQNQVRVRLADSLLGVLSQRLIPKASEPGRVGIHELMFITPAIKNLIKSGDFVQINNNIELGSQEGMISMKNSADRLRDQWVAREEDYIGFFTNDD</sequence>
<dbReference type="CDD" id="cd01131">
    <property type="entry name" value="PilT"/>
    <property type="match status" value="1"/>
</dbReference>
<feature type="domain" description="Bacterial type II secretion system protein E" evidence="2">
    <location>
        <begin position="206"/>
        <end position="220"/>
    </location>
</feature>
<dbReference type="SUPFAM" id="SSF52540">
    <property type="entry name" value="P-loop containing nucleoside triphosphate hydrolases"/>
    <property type="match status" value="1"/>
</dbReference>
<dbReference type="NCBIfam" id="TIGR01420">
    <property type="entry name" value="pilT_fam"/>
    <property type="match status" value="1"/>
</dbReference>
<dbReference type="PROSITE" id="PS00662">
    <property type="entry name" value="T2SP_E"/>
    <property type="match status" value="1"/>
</dbReference>
<name>K1YYA5_9BACT</name>
<evidence type="ECO:0000259" key="2">
    <source>
        <dbReference type="PROSITE" id="PS00662"/>
    </source>
</evidence>
<dbReference type="AlphaFoldDB" id="K1YYA5"/>
<proteinExistence type="inferred from homology"/>
<reference evidence="3" key="1">
    <citation type="journal article" date="2012" name="Science">
        <title>Fermentation, hydrogen, and sulfur metabolism in multiple uncultivated bacterial phyla.</title>
        <authorList>
            <person name="Wrighton K.C."/>
            <person name="Thomas B.C."/>
            <person name="Sharon I."/>
            <person name="Miller C.S."/>
            <person name="Castelle C.J."/>
            <person name="VerBerkmoes N.C."/>
            <person name="Wilkins M.J."/>
            <person name="Hettich R.L."/>
            <person name="Lipton M.S."/>
            <person name="Williams K.H."/>
            <person name="Long P.E."/>
            <person name="Banfield J.F."/>
        </authorList>
    </citation>
    <scope>NUCLEOTIDE SEQUENCE [LARGE SCALE GENOMIC DNA]</scope>
</reference>
<dbReference type="Pfam" id="PF00437">
    <property type="entry name" value="T2SSE"/>
    <property type="match status" value="1"/>
</dbReference>
<dbReference type="PANTHER" id="PTHR30486">
    <property type="entry name" value="TWITCHING MOTILITY PROTEIN PILT"/>
    <property type="match status" value="1"/>
</dbReference>
<dbReference type="Gene3D" id="3.30.450.90">
    <property type="match status" value="1"/>
</dbReference>
<evidence type="ECO:0000313" key="3">
    <source>
        <dbReference type="EMBL" id="EKD30404.1"/>
    </source>
</evidence>
<accession>K1YYA5</accession>
<dbReference type="InterPro" id="IPR006321">
    <property type="entry name" value="PilT/PilU"/>
</dbReference>
<protein>
    <recommendedName>
        <fullName evidence="2">Bacterial type II secretion system protein E domain-containing protein</fullName>
    </recommendedName>
</protein>